<feature type="transmembrane region" description="Helical" evidence="5">
    <location>
        <begin position="9"/>
        <end position="27"/>
    </location>
</feature>
<dbReference type="AlphaFoldDB" id="A0A8J3M7L6"/>
<keyword evidence="4 5" id="KW-0472">Membrane</keyword>
<gene>
    <name evidence="6" type="ORF">GCM10017056_04650</name>
</gene>
<name>A0A8J3M7L6_9RHOB</name>
<sequence>MSETLMARIGWALSALFGLFMLGASVAPKFLTDIGAETMAGLGWPDAPVLLIGVLELVCTLLFLLPRTGLLGAVLMMAIFGGAIVTQMRAGSPLYSHTLFAVWLGILMWGGLWLRDPAVRRVWPLRR</sequence>
<dbReference type="GO" id="GO:0016020">
    <property type="term" value="C:membrane"/>
    <property type="evidence" value="ECO:0007669"/>
    <property type="project" value="UniProtKB-SubCell"/>
</dbReference>
<organism evidence="6 7">
    <name type="scientific">Seohaeicola zhoushanensis</name>
    <dbReference type="NCBI Taxonomy" id="1569283"/>
    <lineage>
        <taxon>Bacteria</taxon>
        <taxon>Pseudomonadati</taxon>
        <taxon>Pseudomonadota</taxon>
        <taxon>Alphaproteobacteria</taxon>
        <taxon>Rhodobacterales</taxon>
        <taxon>Roseobacteraceae</taxon>
        <taxon>Seohaeicola</taxon>
    </lineage>
</organism>
<feature type="transmembrane region" description="Helical" evidence="5">
    <location>
        <begin position="70"/>
        <end position="88"/>
    </location>
</feature>
<dbReference type="EMBL" id="BNCJ01000001">
    <property type="protein sequence ID" value="GHF35969.1"/>
    <property type="molecule type" value="Genomic_DNA"/>
</dbReference>
<reference evidence="6" key="1">
    <citation type="journal article" date="2014" name="Int. J. Syst. Evol. Microbiol.">
        <title>Complete genome sequence of Corynebacterium casei LMG S-19264T (=DSM 44701T), isolated from a smear-ripened cheese.</title>
        <authorList>
            <consortium name="US DOE Joint Genome Institute (JGI-PGF)"/>
            <person name="Walter F."/>
            <person name="Albersmeier A."/>
            <person name="Kalinowski J."/>
            <person name="Ruckert C."/>
        </authorList>
    </citation>
    <scope>NUCLEOTIDE SEQUENCE</scope>
    <source>
        <strain evidence="6">KCTC 42650</strain>
    </source>
</reference>
<evidence type="ECO:0000313" key="7">
    <source>
        <dbReference type="Proteomes" id="UP000626220"/>
    </source>
</evidence>
<comment type="caution">
    <text evidence="6">The sequence shown here is derived from an EMBL/GenBank/DDBJ whole genome shotgun (WGS) entry which is preliminary data.</text>
</comment>
<proteinExistence type="predicted"/>
<dbReference type="Pfam" id="PF13564">
    <property type="entry name" value="DoxX_2"/>
    <property type="match status" value="1"/>
</dbReference>
<comment type="subcellular location">
    <subcellularLocation>
        <location evidence="1">Membrane</location>
        <topology evidence="1">Multi-pass membrane protein</topology>
    </subcellularLocation>
</comment>
<keyword evidence="2 5" id="KW-0812">Transmembrane</keyword>
<dbReference type="Proteomes" id="UP000626220">
    <property type="component" value="Unassembled WGS sequence"/>
</dbReference>
<keyword evidence="7" id="KW-1185">Reference proteome</keyword>
<evidence type="ECO:0000256" key="4">
    <source>
        <dbReference type="ARBA" id="ARBA00023136"/>
    </source>
</evidence>
<dbReference type="RefSeq" id="WP_229863863.1">
    <property type="nucleotide sequence ID" value="NZ_BNCJ01000001.1"/>
</dbReference>
<evidence type="ECO:0008006" key="8">
    <source>
        <dbReference type="Google" id="ProtNLM"/>
    </source>
</evidence>
<accession>A0A8J3M7L6</accession>
<dbReference type="InterPro" id="IPR032808">
    <property type="entry name" value="DoxX"/>
</dbReference>
<feature type="transmembrane region" description="Helical" evidence="5">
    <location>
        <begin position="47"/>
        <end position="65"/>
    </location>
</feature>
<evidence type="ECO:0000256" key="2">
    <source>
        <dbReference type="ARBA" id="ARBA00022692"/>
    </source>
</evidence>
<evidence type="ECO:0000313" key="6">
    <source>
        <dbReference type="EMBL" id="GHF35969.1"/>
    </source>
</evidence>
<feature type="transmembrane region" description="Helical" evidence="5">
    <location>
        <begin position="94"/>
        <end position="114"/>
    </location>
</feature>
<reference evidence="6" key="2">
    <citation type="submission" date="2020-09" db="EMBL/GenBank/DDBJ databases">
        <authorList>
            <person name="Sun Q."/>
            <person name="Kim S."/>
        </authorList>
    </citation>
    <scope>NUCLEOTIDE SEQUENCE</scope>
    <source>
        <strain evidence="6">KCTC 42650</strain>
    </source>
</reference>
<evidence type="ECO:0000256" key="3">
    <source>
        <dbReference type="ARBA" id="ARBA00022989"/>
    </source>
</evidence>
<keyword evidence="3 5" id="KW-1133">Transmembrane helix</keyword>
<evidence type="ECO:0000256" key="1">
    <source>
        <dbReference type="ARBA" id="ARBA00004141"/>
    </source>
</evidence>
<evidence type="ECO:0000256" key="5">
    <source>
        <dbReference type="SAM" id="Phobius"/>
    </source>
</evidence>
<protein>
    <recommendedName>
        <fullName evidence="8">DoxX family protein</fullName>
    </recommendedName>
</protein>